<gene>
    <name evidence="6 8 9" type="primary">rplM</name>
    <name evidence="9" type="ORF">PQJ61_06200</name>
</gene>
<dbReference type="GO" id="GO:0017148">
    <property type="term" value="P:negative regulation of translation"/>
    <property type="evidence" value="ECO:0007669"/>
    <property type="project" value="TreeGrafter"/>
</dbReference>
<evidence type="ECO:0000256" key="7">
    <source>
        <dbReference type="RuleBase" id="RU003877"/>
    </source>
</evidence>
<evidence type="ECO:0000256" key="2">
    <source>
        <dbReference type="ARBA" id="ARBA00011838"/>
    </source>
</evidence>
<proteinExistence type="inferred from homology"/>
<comment type="caution">
    <text evidence="9">The sequence shown here is derived from an EMBL/GenBank/DDBJ whole genome shotgun (WGS) entry which is preliminary data.</text>
</comment>
<dbReference type="InterPro" id="IPR005823">
    <property type="entry name" value="Ribosomal_uL13_bac-type"/>
</dbReference>
<evidence type="ECO:0000256" key="3">
    <source>
        <dbReference type="ARBA" id="ARBA00022980"/>
    </source>
</evidence>
<dbReference type="PANTHER" id="PTHR11545">
    <property type="entry name" value="RIBOSOMAL PROTEIN L13"/>
    <property type="match status" value="1"/>
</dbReference>
<dbReference type="Proteomes" id="UP001221217">
    <property type="component" value="Unassembled WGS sequence"/>
</dbReference>
<dbReference type="AlphaFoldDB" id="A0AAJ1MK13"/>
<dbReference type="NCBIfam" id="TIGR01066">
    <property type="entry name" value="rplM_bact"/>
    <property type="match status" value="1"/>
</dbReference>
<evidence type="ECO:0000256" key="1">
    <source>
        <dbReference type="ARBA" id="ARBA00006227"/>
    </source>
</evidence>
<dbReference type="FunFam" id="3.90.1180.10:FF:000001">
    <property type="entry name" value="50S ribosomal protein L13"/>
    <property type="match status" value="1"/>
</dbReference>
<evidence type="ECO:0000313" key="9">
    <source>
        <dbReference type="EMBL" id="MDC7226336.1"/>
    </source>
</evidence>
<dbReference type="GO" id="GO:0022625">
    <property type="term" value="C:cytosolic large ribosomal subunit"/>
    <property type="evidence" value="ECO:0007669"/>
    <property type="project" value="TreeGrafter"/>
</dbReference>
<organism evidence="9 10">
    <name type="scientific">Candidatus Thalassospirochaeta sargassi</name>
    <dbReference type="NCBI Taxonomy" id="3119039"/>
    <lineage>
        <taxon>Bacteria</taxon>
        <taxon>Pseudomonadati</taxon>
        <taxon>Spirochaetota</taxon>
        <taxon>Spirochaetia</taxon>
        <taxon>Spirochaetales</taxon>
        <taxon>Spirochaetaceae</taxon>
        <taxon>Candidatus Thalassospirochaeta</taxon>
    </lineage>
</organism>
<name>A0AAJ1MK13_9SPIO</name>
<dbReference type="GO" id="GO:0003735">
    <property type="term" value="F:structural constituent of ribosome"/>
    <property type="evidence" value="ECO:0007669"/>
    <property type="project" value="InterPro"/>
</dbReference>
<dbReference type="PANTHER" id="PTHR11545:SF2">
    <property type="entry name" value="LARGE RIBOSOMAL SUBUNIT PROTEIN UL13M"/>
    <property type="match status" value="1"/>
</dbReference>
<protein>
    <recommendedName>
        <fullName evidence="5 6">Large ribosomal subunit protein uL13</fullName>
    </recommendedName>
</protein>
<dbReference type="HAMAP" id="MF_01366">
    <property type="entry name" value="Ribosomal_uL13"/>
    <property type="match status" value="1"/>
</dbReference>
<dbReference type="PROSITE" id="PS00783">
    <property type="entry name" value="RIBOSOMAL_L13"/>
    <property type="match status" value="1"/>
</dbReference>
<dbReference type="GO" id="GO:0003729">
    <property type="term" value="F:mRNA binding"/>
    <property type="evidence" value="ECO:0007669"/>
    <property type="project" value="UniProtKB-ARBA"/>
</dbReference>
<dbReference type="SUPFAM" id="SSF52161">
    <property type="entry name" value="Ribosomal protein L13"/>
    <property type="match status" value="1"/>
</dbReference>
<keyword evidence="4 6" id="KW-0687">Ribonucleoprotein</keyword>
<evidence type="ECO:0000256" key="4">
    <source>
        <dbReference type="ARBA" id="ARBA00023274"/>
    </source>
</evidence>
<dbReference type="CDD" id="cd00392">
    <property type="entry name" value="Ribosomal_L13"/>
    <property type="match status" value="1"/>
</dbReference>
<comment type="similarity">
    <text evidence="1 6 7">Belongs to the universal ribosomal protein uL13 family.</text>
</comment>
<dbReference type="EMBL" id="JAQQAL010000011">
    <property type="protein sequence ID" value="MDC7226336.1"/>
    <property type="molecule type" value="Genomic_DNA"/>
</dbReference>
<dbReference type="Gene3D" id="3.90.1180.10">
    <property type="entry name" value="Ribosomal protein L13"/>
    <property type="match status" value="1"/>
</dbReference>
<keyword evidence="3 6" id="KW-0689">Ribosomal protein</keyword>
<evidence type="ECO:0000256" key="8">
    <source>
        <dbReference type="RuleBase" id="RU003878"/>
    </source>
</evidence>
<comment type="function">
    <text evidence="6 8">This protein is one of the early assembly proteins of the 50S ribosomal subunit, although it is not seen to bind rRNA by itself. It is important during the early stages of 50S assembly.</text>
</comment>
<dbReference type="InterPro" id="IPR023563">
    <property type="entry name" value="Ribosomal_uL13_CS"/>
</dbReference>
<reference evidence="9 10" key="1">
    <citation type="submission" date="2022-12" db="EMBL/GenBank/DDBJ databases">
        <title>Metagenome assembled genome from gulf of manar.</title>
        <authorList>
            <person name="Kohli P."/>
            <person name="Pk S."/>
            <person name="Venkata Ramana C."/>
            <person name="Sasikala C."/>
        </authorList>
    </citation>
    <scope>NUCLEOTIDE SEQUENCE [LARGE SCALE GENOMIC DNA]</scope>
    <source>
        <strain evidence="9">JB008</strain>
    </source>
</reference>
<dbReference type="Pfam" id="PF00572">
    <property type="entry name" value="Ribosomal_L13"/>
    <property type="match status" value="1"/>
</dbReference>
<evidence type="ECO:0000256" key="5">
    <source>
        <dbReference type="ARBA" id="ARBA00035201"/>
    </source>
</evidence>
<evidence type="ECO:0000313" key="10">
    <source>
        <dbReference type="Proteomes" id="UP001221217"/>
    </source>
</evidence>
<dbReference type="InterPro" id="IPR005822">
    <property type="entry name" value="Ribosomal_uL13"/>
</dbReference>
<accession>A0AAJ1MK13</accession>
<sequence length="141" mass="15845">MDTIYVKPKDVERKWWIIDAEGKRLGRVAVKAVELLRGKHKPEFVPFHEMGDYVIIINAGKVEVSGNKANGKLYYRHTGYPGGLKVETFSDKIAKKPTFPMEAAVKGMLPKGPMGRKLFRNLKVYAGADHPHAAQKPETIE</sequence>
<dbReference type="GO" id="GO:0006412">
    <property type="term" value="P:translation"/>
    <property type="evidence" value="ECO:0007669"/>
    <property type="project" value="UniProtKB-UniRule"/>
</dbReference>
<comment type="subunit">
    <text evidence="2 6">Part of the 50S ribosomal subunit.</text>
</comment>
<dbReference type="InterPro" id="IPR036899">
    <property type="entry name" value="Ribosomal_uL13_sf"/>
</dbReference>
<evidence type="ECO:0000256" key="6">
    <source>
        <dbReference type="HAMAP-Rule" id="MF_01366"/>
    </source>
</evidence>
<dbReference type="PIRSF" id="PIRSF002181">
    <property type="entry name" value="Ribosomal_L13"/>
    <property type="match status" value="1"/>
</dbReference>